<reference evidence="2" key="1">
    <citation type="journal article" date="2020" name="Stud. Mycol.">
        <title>101 Dothideomycetes genomes: a test case for predicting lifestyles and emergence of pathogens.</title>
        <authorList>
            <person name="Haridas S."/>
            <person name="Albert R."/>
            <person name="Binder M."/>
            <person name="Bloem J."/>
            <person name="Labutti K."/>
            <person name="Salamov A."/>
            <person name="Andreopoulos B."/>
            <person name="Baker S."/>
            <person name="Barry K."/>
            <person name="Bills G."/>
            <person name="Bluhm B."/>
            <person name="Cannon C."/>
            <person name="Castanera R."/>
            <person name="Culley D."/>
            <person name="Daum C."/>
            <person name="Ezra D."/>
            <person name="Gonzalez J."/>
            <person name="Henrissat B."/>
            <person name="Kuo A."/>
            <person name="Liang C."/>
            <person name="Lipzen A."/>
            <person name="Lutzoni F."/>
            <person name="Magnuson J."/>
            <person name="Mondo S."/>
            <person name="Nolan M."/>
            <person name="Ohm R."/>
            <person name="Pangilinan J."/>
            <person name="Park H.-J."/>
            <person name="Ramirez L."/>
            <person name="Alfaro M."/>
            <person name="Sun H."/>
            <person name="Tritt A."/>
            <person name="Yoshinaga Y."/>
            <person name="Zwiers L.-H."/>
            <person name="Turgeon B."/>
            <person name="Goodwin S."/>
            <person name="Spatafora J."/>
            <person name="Crous P."/>
            <person name="Grigoriev I."/>
        </authorList>
    </citation>
    <scope>NUCLEOTIDE SEQUENCE</scope>
    <source>
        <strain evidence="2">CBS 207.26</strain>
    </source>
</reference>
<keyword evidence="1" id="KW-1133">Transmembrane helix</keyword>
<keyword evidence="1" id="KW-0472">Membrane</keyword>
<evidence type="ECO:0000313" key="2">
    <source>
        <dbReference type="EMBL" id="KAF2188417.1"/>
    </source>
</evidence>
<dbReference type="EMBL" id="ML994624">
    <property type="protein sequence ID" value="KAF2188417.1"/>
    <property type="molecule type" value="Genomic_DNA"/>
</dbReference>
<name>A0A6A6E8W3_9PEZI</name>
<gene>
    <name evidence="2" type="ORF">K469DRAFT_703936</name>
</gene>
<evidence type="ECO:0000256" key="1">
    <source>
        <dbReference type="SAM" id="Phobius"/>
    </source>
</evidence>
<organism evidence="2 3">
    <name type="scientific">Zopfia rhizophila CBS 207.26</name>
    <dbReference type="NCBI Taxonomy" id="1314779"/>
    <lineage>
        <taxon>Eukaryota</taxon>
        <taxon>Fungi</taxon>
        <taxon>Dikarya</taxon>
        <taxon>Ascomycota</taxon>
        <taxon>Pezizomycotina</taxon>
        <taxon>Dothideomycetes</taxon>
        <taxon>Dothideomycetes incertae sedis</taxon>
        <taxon>Zopfiaceae</taxon>
        <taxon>Zopfia</taxon>
    </lineage>
</organism>
<evidence type="ECO:0000313" key="3">
    <source>
        <dbReference type="Proteomes" id="UP000800200"/>
    </source>
</evidence>
<proteinExistence type="predicted"/>
<protein>
    <submittedName>
        <fullName evidence="2">Uncharacterized protein</fullName>
    </submittedName>
</protein>
<sequence length="81" mass="9118">MYNPQVPQFILRTASYYHSATQIGPLWPSTTSQLRLLTRLKLLILTSIMILVALAVSLRPCPFPFHSGKTLTKPHPKSKNS</sequence>
<dbReference type="Proteomes" id="UP000800200">
    <property type="component" value="Unassembled WGS sequence"/>
</dbReference>
<feature type="transmembrane region" description="Helical" evidence="1">
    <location>
        <begin position="40"/>
        <end position="58"/>
    </location>
</feature>
<keyword evidence="1" id="KW-0812">Transmembrane</keyword>
<keyword evidence="3" id="KW-1185">Reference proteome</keyword>
<accession>A0A6A6E8W3</accession>
<dbReference type="AlphaFoldDB" id="A0A6A6E8W3"/>